<feature type="region of interest" description="Disordered" evidence="1">
    <location>
        <begin position="1"/>
        <end position="39"/>
    </location>
</feature>
<dbReference type="AlphaFoldDB" id="A0A6V7PFE7"/>
<reference evidence="2" key="1">
    <citation type="submission" date="2020-07" db="EMBL/GenBank/DDBJ databases">
        <authorList>
            <person name="Lin J."/>
        </authorList>
    </citation>
    <scope>NUCLEOTIDE SEQUENCE</scope>
</reference>
<sequence>MARPANPLFGNRSLPARDRLPQAGRDTVLRGPVSPIKDRSPRVKTLRTRPNSGFRTFLVGTRSMTLQNVWKSSELCSNTRTLQFAKVHQAYRAYNLHTKTVIESSNIKVDEAFSISSSVNDSSTTLKDDDDDSPFDLSANDETSPSDKSVETVETVASHDLTAPLETPSTSSELTPVKDHPLSNCNTLDLCKLRGSTV</sequence>
<proteinExistence type="predicted"/>
<gene>
    <name evidence="2" type="ORF">CB5_LOCUS12457</name>
</gene>
<evidence type="ECO:0000256" key="1">
    <source>
        <dbReference type="SAM" id="MobiDB-lite"/>
    </source>
</evidence>
<name>A0A6V7PFE7_ANACO</name>
<feature type="region of interest" description="Disordered" evidence="1">
    <location>
        <begin position="119"/>
        <end position="179"/>
    </location>
</feature>
<dbReference type="EMBL" id="LR862147">
    <property type="protein sequence ID" value="CAD1829246.1"/>
    <property type="molecule type" value="Genomic_DNA"/>
</dbReference>
<organism evidence="2">
    <name type="scientific">Ananas comosus var. bracteatus</name>
    <name type="common">red pineapple</name>
    <dbReference type="NCBI Taxonomy" id="296719"/>
    <lineage>
        <taxon>Eukaryota</taxon>
        <taxon>Viridiplantae</taxon>
        <taxon>Streptophyta</taxon>
        <taxon>Embryophyta</taxon>
        <taxon>Tracheophyta</taxon>
        <taxon>Spermatophyta</taxon>
        <taxon>Magnoliopsida</taxon>
        <taxon>Liliopsida</taxon>
        <taxon>Poales</taxon>
        <taxon>Bromeliaceae</taxon>
        <taxon>Bromelioideae</taxon>
        <taxon>Ananas</taxon>
    </lineage>
</organism>
<accession>A0A6V7PFE7</accession>
<evidence type="ECO:0000313" key="2">
    <source>
        <dbReference type="EMBL" id="CAD1829246.1"/>
    </source>
</evidence>
<protein>
    <submittedName>
        <fullName evidence="2">Uncharacterized protein</fullName>
    </submittedName>
</protein>